<gene>
    <name evidence="2" type="ORF">ACJRO7_008638</name>
</gene>
<evidence type="ECO:0000313" key="2">
    <source>
        <dbReference type="EMBL" id="KAL3717091.1"/>
    </source>
</evidence>
<name>A0ABD3IRZ0_EUCGL</name>
<evidence type="ECO:0000259" key="1">
    <source>
        <dbReference type="Pfam" id="PF12776"/>
    </source>
</evidence>
<dbReference type="Proteomes" id="UP001634007">
    <property type="component" value="Unassembled WGS sequence"/>
</dbReference>
<dbReference type="EMBL" id="JBJKBG010000011">
    <property type="protein sequence ID" value="KAL3717091.1"/>
    <property type="molecule type" value="Genomic_DNA"/>
</dbReference>
<proteinExistence type="predicted"/>
<dbReference type="PANTHER" id="PTHR46929:SF23">
    <property type="entry name" value="L10-INTERACTING MYB DOMAIN-CONTAINING PROTEIN-LIKE"/>
    <property type="match status" value="1"/>
</dbReference>
<sequence length="289" mass="32709">MMSKSKANDEKVKQFRWSKPMECVLLEILADEASKGNKPSSTFKPSSITRVVNTINEKFSVCCEPDHVENHLKTVKSNWKTIQTVLGKSGFSWDDKLKMVIAGKNEFDQYVSVHPSHGKYLNKMIDMYDEMAVVVGRDIATGSFAKQFRDINATEVDSSPVDLGDDFDDFDELMKGSKTCSSTVHLEKRSHKRRKGSNNDDKYVALSTQLGEMASAIKSLTHTDVDHSQVYYSQLYNEVMKVDGYDEITLGSVFDHLIENEKIGKAFMVKSATLRKVWVDKFLSKGDHH</sequence>
<accession>A0ABD3IRZ0</accession>
<dbReference type="Pfam" id="PF12776">
    <property type="entry name" value="Myb_DNA-bind_3"/>
    <property type="match status" value="1"/>
</dbReference>
<evidence type="ECO:0000313" key="3">
    <source>
        <dbReference type="Proteomes" id="UP001634007"/>
    </source>
</evidence>
<protein>
    <recommendedName>
        <fullName evidence="1">Myb/SANT-like domain-containing protein</fullName>
    </recommendedName>
</protein>
<keyword evidence="3" id="KW-1185">Reference proteome</keyword>
<organism evidence="2 3">
    <name type="scientific">Eucalyptus globulus</name>
    <name type="common">Tasmanian blue gum</name>
    <dbReference type="NCBI Taxonomy" id="34317"/>
    <lineage>
        <taxon>Eukaryota</taxon>
        <taxon>Viridiplantae</taxon>
        <taxon>Streptophyta</taxon>
        <taxon>Embryophyta</taxon>
        <taxon>Tracheophyta</taxon>
        <taxon>Spermatophyta</taxon>
        <taxon>Magnoliopsida</taxon>
        <taxon>eudicotyledons</taxon>
        <taxon>Gunneridae</taxon>
        <taxon>Pentapetalae</taxon>
        <taxon>rosids</taxon>
        <taxon>malvids</taxon>
        <taxon>Myrtales</taxon>
        <taxon>Myrtaceae</taxon>
        <taxon>Myrtoideae</taxon>
        <taxon>Eucalypteae</taxon>
        <taxon>Eucalyptus</taxon>
    </lineage>
</organism>
<comment type="caution">
    <text evidence="2">The sequence shown here is derived from an EMBL/GenBank/DDBJ whole genome shotgun (WGS) entry which is preliminary data.</text>
</comment>
<feature type="domain" description="Myb/SANT-like" evidence="1">
    <location>
        <begin position="16"/>
        <end position="110"/>
    </location>
</feature>
<dbReference type="PANTHER" id="PTHR46929">
    <property type="entry name" value="EXPRESSED PROTEIN"/>
    <property type="match status" value="1"/>
</dbReference>
<dbReference type="AlphaFoldDB" id="A0ABD3IRZ0"/>
<reference evidence="2 3" key="1">
    <citation type="submission" date="2024-11" db="EMBL/GenBank/DDBJ databases">
        <title>Chromosome-level genome assembly of Eucalyptus globulus Labill. provides insights into its genome evolution.</title>
        <authorList>
            <person name="Li X."/>
        </authorList>
    </citation>
    <scope>NUCLEOTIDE SEQUENCE [LARGE SCALE GENOMIC DNA]</scope>
    <source>
        <strain evidence="2">CL2024</strain>
        <tissue evidence="2">Fresh tender leaves</tissue>
    </source>
</reference>
<dbReference type="InterPro" id="IPR024752">
    <property type="entry name" value="Myb/SANT-like_dom"/>
</dbReference>